<evidence type="ECO:0000313" key="1">
    <source>
        <dbReference type="EMBL" id="MBK4727572.1"/>
    </source>
</evidence>
<organism evidence="1 2">
    <name type="scientific">Enterobacter agglomerans</name>
    <name type="common">Erwinia herbicola</name>
    <name type="synonym">Pantoea agglomerans</name>
    <dbReference type="NCBI Taxonomy" id="549"/>
    <lineage>
        <taxon>Bacteria</taxon>
        <taxon>Pseudomonadati</taxon>
        <taxon>Pseudomonadota</taxon>
        <taxon>Gammaproteobacteria</taxon>
        <taxon>Enterobacterales</taxon>
        <taxon>Erwiniaceae</taxon>
        <taxon>Pantoea</taxon>
        <taxon>Pantoea agglomerans group</taxon>
    </lineage>
</organism>
<dbReference type="EMBL" id="JAEOXF010000016">
    <property type="protein sequence ID" value="MBK4727572.1"/>
    <property type="molecule type" value="Genomic_DNA"/>
</dbReference>
<proteinExistence type="predicted"/>
<name>A0ACC5RS75_ENTAG</name>
<sequence>MVRYGYFILLLVFAIPVAFATHVPSRKIVEIKINEVGKSEDASENVKSGCRTFVITEVDVRSFFSKSYPVPLKFNAHDRYSPCFSRGEVKFSDNTRGEWKISSSGGGTLLWDTGDVATLFYDDYQWTDPFEDTYSSEN</sequence>
<protein>
    <submittedName>
        <fullName evidence="1">Uncharacterized protein</fullName>
    </submittedName>
</protein>
<dbReference type="Proteomes" id="UP000633731">
    <property type="component" value="Unassembled WGS sequence"/>
</dbReference>
<gene>
    <name evidence="1" type="ORF">JJL49_20285</name>
</gene>
<reference evidence="1" key="1">
    <citation type="submission" date="2021-01" db="EMBL/GenBank/DDBJ databases">
        <title>Draft genome of Pantoea agglomerans Eh 335.</title>
        <authorList>
            <person name="Emsley S.A."/>
            <person name="Oline D.K."/>
            <person name="Saw J.H."/>
            <person name="Ushijima B."/>
            <person name="Videau P."/>
            <person name="Koyack M.J."/>
        </authorList>
    </citation>
    <scope>NUCLEOTIDE SEQUENCE</scope>
    <source>
        <strain evidence="1">Eh 335</strain>
    </source>
</reference>
<comment type="caution">
    <text evidence="1">The sequence shown here is derived from an EMBL/GenBank/DDBJ whole genome shotgun (WGS) entry which is preliminary data.</text>
</comment>
<evidence type="ECO:0000313" key="2">
    <source>
        <dbReference type="Proteomes" id="UP000633731"/>
    </source>
</evidence>
<keyword evidence="2" id="KW-1185">Reference proteome</keyword>
<accession>A0ACC5RS75</accession>